<sequence length="396" mass="44532">MWTNLASTATSNMTDSTILSLSTSNSDVPSFSSFSSRSDLTLIIGQAGFMAMVESHRLISSSAVFRAMLTGPFKESRPADRGRRWEVRLSDDDPEPLLIILRCLHMGEEASSDLICEATDCRRQAPVDIDQEKLLALLKVAEMYDLLGPLRRWHTPLIVSRWFKPAMAKALPIHLTISWHLAQEGLFAQTCLMLAWDIEVHENGNIFFSDGHERTDCRGVNFLLPPSVLEQVVVYRTDILGRLLGPIRTDLKRLRSHKSCQKAGVVARRERLLCGLTALGGIYDLARADKSIAIVLRIVFADQPARTYTSTVRRIVMWTNFLFSCSAEKYPGHETCSPFPNLEGEPTYTFPIRPVAPDLLKKIRARAEEANGPRARELAHKKMTVLGFRVPARRWA</sequence>
<organism evidence="3 5">
    <name type="scientific">Verticillium longisporum</name>
    <name type="common">Verticillium dahliae var. longisporum</name>
    <dbReference type="NCBI Taxonomy" id="100787"/>
    <lineage>
        <taxon>Eukaryota</taxon>
        <taxon>Fungi</taxon>
        <taxon>Dikarya</taxon>
        <taxon>Ascomycota</taxon>
        <taxon>Pezizomycotina</taxon>
        <taxon>Sordariomycetes</taxon>
        <taxon>Hypocreomycetidae</taxon>
        <taxon>Glomerellales</taxon>
        <taxon>Plectosphaerellaceae</taxon>
        <taxon>Verticillium</taxon>
    </lineage>
</organism>
<dbReference type="PROSITE" id="PS50097">
    <property type="entry name" value="BTB"/>
    <property type="match status" value="1"/>
</dbReference>
<dbReference type="CDD" id="cd18186">
    <property type="entry name" value="BTB_POZ_ZBTB_KLHL-like"/>
    <property type="match status" value="1"/>
</dbReference>
<keyword evidence="4" id="KW-1185">Reference proteome</keyword>
<evidence type="ECO:0000313" key="2">
    <source>
        <dbReference type="EMBL" id="CRK17139.1"/>
    </source>
</evidence>
<proteinExistence type="predicted"/>
<dbReference type="Gene3D" id="3.30.710.10">
    <property type="entry name" value="Potassium Channel Kv1.1, Chain A"/>
    <property type="match status" value="1"/>
</dbReference>
<dbReference type="SUPFAM" id="SSF54695">
    <property type="entry name" value="POZ domain"/>
    <property type="match status" value="1"/>
</dbReference>
<name>A0A0G4LBD0_VERLO</name>
<protein>
    <recommendedName>
        <fullName evidence="1">BTB domain-containing protein</fullName>
    </recommendedName>
</protein>
<evidence type="ECO:0000313" key="3">
    <source>
        <dbReference type="EMBL" id="CRK19025.1"/>
    </source>
</evidence>
<dbReference type="STRING" id="100787.A0A0G4LBD0"/>
<feature type="domain" description="BTB" evidence="1">
    <location>
        <begin position="38"/>
        <end position="113"/>
    </location>
</feature>
<dbReference type="EMBL" id="CVQH01008224">
    <property type="protein sequence ID" value="CRK17139.1"/>
    <property type="molecule type" value="Genomic_DNA"/>
</dbReference>
<accession>A0A0G4LBD0</accession>
<dbReference type="Proteomes" id="UP000044602">
    <property type="component" value="Unassembled WGS sequence"/>
</dbReference>
<evidence type="ECO:0000313" key="5">
    <source>
        <dbReference type="Proteomes" id="UP000045706"/>
    </source>
</evidence>
<dbReference type="EMBL" id="CVQI01009557">
    <property type="protein sequence ID" value="CRK19025.1"/>
    <property type="molecule type" value="Genomic_DNA"/>
</dbReference>
<evidence type="ECO:0000313" key="4">
    <source>
        <dbReference type="Proteomes" id="UP000044602"/>
    </source>
</evidence>
<evidence type="ECO:0000259" key="1">
    <source>
        <dbReference type="PROSITE" id="PS50097"/>
    </source>
</evidence>
<gene>
    <name evidence="2" type="ORF">BN1708_011963</name>
    <name evidence="3" type="ORF">BN1723_011760</name>
</gene>
<dbReference type="Proteomes" id="UP000045706">
    <property type="component" value="Unassembled WGS sequence"/>
</dbReference>
<dbReference type="AlphaFoldDB" id="A0A0G4LBD0"/>
<dbReference type="InterPro" id="IPR000210">
    <property type="entry name" value="BTB/POZ_dom"/>
</dbReference>
<dbReference type="InterPro" id="IPR011333">
    <property type="entry name" value="SKP1/BTB/POZ_sf"/>
</dbReference>
<reference evidence="4 5" key="1">
    <citation type="submission" date="2015-05" db="EMBL/GenBank/DDBJ databases">
        <authorList>
            <person name="Fogelqvist Johan"/>
        </authorList>
    </citation>
    <scope>NUCLEOTIDE SEQUENCE [LARGE SCALE GENOMIC DNA]</scope>
    <source>
        <strain evidence="2">VL1</strain>
        <strain evidence="3">VL2</strain>
    </source>
</reference>